<reference evidence="2 3" key="1">
    <citation type="journal article" date="2019" name="Nat. Ecol. Evol.">
        <title>Megaphylogeny resolves global patterns of mushroom evolution.</title>
        <authorList>
            <person name="Varga T."/>
            <person name="Krizsan K."/>
            <person name="Foldi C."/>
            <person name="Dima B."/>
            <person name="Sanchez-Garcia M."/>
            <person name="Sanchez-Ramirez S."/>
            <person name="Szollosi G.J."/>
            <person name="Szarkandi J.G."/>
            <person name="Papp V."/>
            <person name="Albert L."/>
            <person name="Andreopoulos W."/>
            <person name="Angelini C."/>
            <person name="Antonin V."/>
            <person name="Barry K.W."/>
            <person name="Bougher N.L."/>
            <person name="Buchanan P."/>
            <person name="Buyck B."/>
            <person name="Bense V."/>
            <person name="Catcheside P."/>
            <person name="Chovatia M."/>
            <person name="Cooper J."/>
            <person name="Damon W."/>
            <person name="Desjardin D."/>
            <person name="Finy P."/>
            <person name="Geml J."/>
            <person name="Haridas S."/>
            <person name="Hughes K."/>
            <person name="Justo A."/>
            <person name="Karasinski D."/>
            <person name="Kautmanova I."/>
            <person name="Kiss B."/>
            <person name="Kocsube S."/>
            <person name="Kotiranta H."/>
            <person name="LaButti K.M."/>
            <person name="Lechner B.E."/>
            <person name="Liimatainen K."/>
            <person name="Lipzen A."/>
            <person name="Lukacs Z."/>
            <person name="Mihaltcheva S."/>
            <person name="Morgado L.N."/>
            <person name="Niskanen T."/>
            <person name="Noordeloos M.E."/>
            <person name="Ohm R.A."/>
            <person name="Ortiz-Santana B."/>
            <person name="Ovrebo C."/>
            <person name="Racz N."/>
            <person name="Riley R."/>
            <person name="Savchenko A."/>
            <person name="Shiryaev A."/>
            <person name="Soop K."/>
            <person name="Spirin V."/>
            <person name="Szebenyi C."/>
            <person name="Tomsovsky M."/>
            <person name="Tulloss R.E."/>
            <person name="Uehling J."/>
            <person name="Grigoriev I.V."/>
            <person name="Vagvolgyi C."/>
            <person name="Papp T."/>
            <person name="Martin F.M."/>
            <person name="Miettinen O."/>
            <person name="Hibbett D.S."/>
            <person name="Nagy L.G."/>
        </authorList>
    </citation>
    <scope>NUCLEOTIDE SEQUENCE [LARGE SCALE GENOMIC DNA]</scope>
    <source>
        <strain evidence="2 3">FP101781</strain>
    </source>
</reference>
<gene>
    <name evidence="2" type="ORF">FA13DRAFT_1718777</name>
</gene>
<comment type="caution">
    <text evidence="2">The sequence shown here is derived from an EMBL/GenBank/DDBJ whole genome shotgun (WGS) entry which is preliminary data.</text>
</comment>
<dbReference type="OrthoDB" id="3121323at2759"/>
<protein>
    <submittedName>
        <fullName evidence="2">Uncharacterized protein</fullName>
    </submittedName>
</protein>
<dbReference type="EMBL" id="QPFP01000189">
    <property type="protein sequence ID" value="TEB19485.1"/>
    <property type="molecule type" value="Genomic_DNA"/>
</dbReference>
<dbReference type="AlphaFoldDB" id="A0A4Y7SDM8"/>
<name>A0A4Y7SDM8_COPMI</name>
<evidence type="ECO:0000313" key="3">
    <source>
        <dbReference type="Proteomes" id="UP000298030"/>
    </source>
</evidence>
<feature type="compositionally biased region" description="Basic and acidic residues" evidence="1">
    <location>
        <begin position="48"/>
        <end position="58"/>
    </location>
</feature>
<evidence type="ECO:0000313" key="2">
    <source>
        <dbReference type="EMBL" id="TEB19485.1"/>
    </source>
</evidence>
<accession>A0A4Y7SDM8</accession>
<dbReference type="Proteomes" id="UP000298030">
    <property type="component" value="Unassembled WGS sequence"/>
</dbReference>
<feature type="compositionally biased region" description="Polar residues" evidence="1">
    <location>
        <begin position="110"/>
        <end position="139"/>
    </location>
</feature>
<proteinExistence type="predicted"/>
<evidence type="ECO:0000256" key="1">
    <source>
        <dbReference type="SAM" id="MobiDB-lite"/>
    </source>
</evidence>
<keyword evidence="3" id="KW-1185">Reference proteome</keyword>
<feature type="region of interest" description="Disordered" evidence="1">
    <location>
        <begin position="24"/>
        <end position="139"/>
    </location>
</feature>
<organism evidence="2 3">
    <name type="scientific">Coprinellus micaceus</name>
    <name type="common">Glistening ink-cap mushroom</name>
    <name type="synonym">Coprinus micaceus</name>
    <dbReference type="NCBI Taxonomy" id="71717"/>
    <lineage>
        <taxon>Eukaryota</taxon>
        <taxon>Fungi</taxon>
        <taxon>Dikarya</taxon>
        <taxon>Basidiomycota</taxon>
        <taxon>Agaricomycotina</taxon>
        <taxon>Agaricomycetes</taxon>
        <taxon>Agaricomycetidae</taxon>
        <taxon>Agaricales</taxon>
        <taxon>Agaricineae</taxon>
        <taxon>Psathyrellaceae</taxon>
        <taxon>Coprinellus</taxon>
    </lineage>
</organism>
<sequence>MSEVLLDAGMDKIKRNARFREKNPYASNVDGGIAVGDDEGFGNQARWAETKYEREDPRQLYTNPSPSPGCWPATPEGARPKKRTLSTRLVEPDVRGKRGPAPFPVDLSQREPTPTRPTLSFPSQTPKSSSTLRVETATA</sequence>